<feature type="compositionally biased region" description="Basic and acidic residues" evidence="4">
    <location>
        <begin position="421"/>
        <end position="432"/>
    </location>
</feature>
<gene>
    <name evidence="5" type="ORF">KFE25_013663</name>
</gene>
<name>A0A8J5XZU1_DIALT</name>
<feature type="region of interest" description="Disordered" evidence="4">
    <location>
        <begin position="305"/>
        <end position="333"/>
    </location>
</feature>
<dbReference type="InterPro" id="IPR036322">
    <property type="entry name" value="WD40_repeat_dom_sf"/>
</dbReference>
<feature type="compositionally biased region" description="Low complexity" evidence="4">
    <location>
        <begin position="229"/>
        <end position="241"/>
    </location>
</feature>
<dbReference type="SMART" id="SM00320">
    <property type="entry name" value="WD40"/>
    <property type="match status" value="6"/>
</dbReference>
<dbReference type="Gene3D" id="2.130.10.10">
    <property type="entry name" value="YVTN repeat-like/Quinoprotein amine dehydrogenase"/>
    <property type="match status" value="2"/>
</dbReference>
<proteinExistence type="predicted"/>
<feature type="compositionally biased region" description="Low complexity" evidence="4">
    <location>
        <begin position="274"/>
        <end position="285"/>
    </location>
</feature>
<dbReference type="PROSITE" id="PS50082">
    <property type="entry name" value="WD_REPEATS_2"/>
    <property type="match status" value="4"/>
</dbReference>
<dbReference type="CDD" id="cd00200">
    <property type="entry name" value="WD40"/>
    <property type="match status" value="1"/>
</dbReference>
<dbReference type="InterPro" id="IPR053299">
    <property type="entry name" value="ASTRA_WD_repeat"/>
</dbReference>
<feature type="repeat" description="WD" evidence="3">
    <location>
        <begin position="744"/>
        <end position="785"/>
    </location>
</feature>
<dbReference type="Proteomes" id="UP000751190">
    <property type="component" value="Unassembled WGS sequence"/>
</dbReference>
<feature type="region of interest" description="Disordered" evidence="4">
    <location>
        <begin position="463"/>
        <end position="483"/>
    </location>
</feature>
<dbReference type="PROSITE" id="PS50294">
    <property type="entry name" value="WD_REPEATS_REGION"/>
    <property type="match status" value="3"/>
</dbReference>
<dbReference type="PANTHER" id="PTHR44156">
    <property type="entry name" value="SUPERNUMERARY LIMBS, ISOFORM B-RELATED"/>
    <property type="match status" value="1"/>
</dbReference>
<feature type="repeat" description="WD" evidence="3">
    <location>
        <begin position="510"/>
        <end position="542"/>
    </location>
</feature>
<dbReference type="EMBL" id="JAGTXO010000004">
    <property type="protein sequence ID" value="KAG8468580.1"/>
    <property type="molecule type" value="Genomic_DNA"/>
</dbReference>
<feature type="compositionally biased region" description="Low complexity" evidence="4">
    <location>
        <begin position="207"/>
        <end position="216"/>
    </location>
</feature>
<dbReference type="InterPro" id="IPR001680">
    <property type="entry name" value="WD40_rpt"/>
</dbReference>
<evidence type="ECO:0000256" key="4">
    <source>
        <dbReference type="SAM" id="MobiDB-lite"/>
    </source>
</evidence>
<evidence type="ECO:0000313" key="6">
    <source>
        <dbReference type="Proteomes" id="UP000751190"/>
    </source>
</evidence>
<comment type="caution">
    <text evidence="5">The sequence shown here is derived from an EMBL/GenBank/DDBJ whole genome shotgun (WGS) entry which is preliminary data.</text>
</comment>
<organism evidence="5 6">
    <name type="scientific">Diacronema lutheri</name>
    <name type="common">Unicellular marine alga</name>
    <name type="synonym">Monochrysis lutheri</name>
    <dbReference type="NCBI Taxonomy" id="2081491"/>
    <lineage>
        <taxon>Eukaryota</taxon>
        <taxon>Haptista</taxon>
        <taxon>Haptophyta</taxon>
        <taxon>Pavlovophyceae</taxon>
        <taxon>Pavlovales</taxon>
        <taxon>Pavlovaceae</taxon>
        <taxon>Diacronema</taxon>
    </lineage>
</organism>
<feature type="compositionally biased region" description="Polar residues" evidence="4">
    <location>
        <begin position="161"/>
        <end position="170"/>
    </location>
</feature>
<dbReference type="PROSITE" id="PS00678">
    <property type="entry name" value="WD_REPEATS_1"/>
    <property type="match status" value="2"/>
</dbReference>
<feature type="repeat" description="WD" evidence="3">
    <location>
        <begin position="786"/>
        <end position="819"/>
    </location>
</feature>
<protein>
    <submittedName>
        <fullName evidence="5">Uncharacterized protein</fullName>
    </submittedName>
</protein>
<dbReference type="SUPFAM" id="SSF50978">
    <property type="entry name" value="WD40 repeat-like"/>
    <property type="match status" value="1"/>
</dbReference>
<feature type="region of interest" description="Disordered" evidence="4">
    <location>
        <begin position="133"/>
        <end position="292"/>
    </location>
</feature>
<accession>A0A8J5XZU1</accession>
<reference evidence="5" key="1">
    <citation type="submission" date="2021-05" db="EMBL/GenBank/DDBJ databases">
        <title>The genome of the haptophyte Pavlova lutheri (Diacronema luteri, Pavlovales) - a model for lipid biosynthesis in eukaryotic algae.</title>
        <authorList>
            <person name="Hulatt C.J."/>
            <person name="Posewitz M.C."/>
        </authorList>
    </citation>
    <scope>NUCLEOTIDE SEQUENCE</scope>
    <source>
        <strain evidence="5">NIVA-4/92</strain>
    </source>
</reference>
<dbReference type="OrthoDB" id="10265988at2759"/>
<feature type="compositionally biased region" description="Polar residues" evidence="4">
    <location>
        <begin position="190"/>
        <end position="204"/>
    </location>
</feature>
<dbReference type="InterPro" id="IPR015943">
    <property type="entry name" value="WD40/YVTN_repeat-like_dom_sf"/>
</dbReference>
<evidence type="ECO:0000313" key="5">
    <source>
        <dbReference type="EMBL" id="KAG8468580.1"/>
    </source>
</evidence>
<evidence type="ECO:0000256" key="3">
    <source>
        <dbReference type="PROSITE-ProRule" id="PRU00221"/>
    </source>
</evidence>
<dbReference type="InterPro" id="IPR020472">
    <property type="entry name" value="WD40_PAC1"/>
</dbReference>
<sequence>MVQIWSSVSAAGSCGGASALGGGGGGGASVSPLERDAQQQAGGPMAGGPVGSARASSRIETAPLETQLQQAVESLVLTTGLLRADEHDDDDSNLRELRARWLLERARLLEQSARVDALAREYAARKAARAREREAERRSRESAAEKQVAQLQEEVRHYRSLHSSPSQTPVHTARDSPSGATAHGRRGNATPHSAPSTERASISRASALAPLPVPGAHGAGAPHGGAGAGVSVARGGTTVGAPRSGASSPMPTLPSALAHGADGTREVAAGGCTASPPARAPSASRGGSGKAGELRQLRRQLQQLHADQGAYSPGRHGSPLLHASKGLSRGHEDVGDVAGAHAASAHAGASAQAAGSPLAARASYAGNSPSASGSARRTLSRASACGLNANGAARHVGCAHAAADSTEHRHSGEPLPSSGSPERRSVSAERRRSLARSASLDPRLGLSARGAPLAGEVAAGAEVTAGSDGSGGSAVPGAHAAQVRAGRRSSSRLAAACLPTGAPRMLQLLGGSHSAAVTAVCTTEWETCILSAGGDGFIQLWEWRSSSGCWVGGQRMSCRAGNVNALCYSARAKIVIAGCEDSTIRLFRISDALADARAGAGAAAGVGAFGAAVSGCGGAPPPQPPQPLAQSHHALYSLRSLRGHTDEVMSVTALGWLASGSQDATIRLWNVETGECAQTLTGHSSWVMAVAACYADGSSSGASGAPIYLLSASGDGTARLWIDSGLAPHGGDVAPPPFKLKGVLRGHDKALLAAELLPTHGLAATGSDDRTIRLWSLATYECLAVLAEQGAPVCALAWHAKRRQLLSSSEDRALRVWELAGEGRAAVASCVASTPAAGDADEAEGAAGADALRSYALAVCAAPSGLQFICGLDDGSLAVLL</sequence>
<keyword evidence="2" id="KW-0677">Repeat</keyword>
<feature type="region of interest" description="Disordered" evidence="4">
    <location>
        <begin position="400"/>
        <end position="438"/>
    </location>
</feature>
<dbReference type="Pfam" id="PF00400">
    <property type="entry name" value="WD40"/>
    <property type="match status" value="6"/>
</dbReference>
<dbReference type="PRINTS" id="PR00320">
    <property type="entry name" value="GPROTEINBRPT"/>
</dbReference>
<evidence type="ECO:0000256" key="1">
    <source>
        <dbReference type="ARBA" id="ARBA00022574"/>
    </source>
</evidence>
<keyword evidence="6" id="KW-1185">Reference proteome</keyword>
<evidence type="ECO:0000256" key="2">
    <source>
        <dbReference type="ARBA" id="ARBA00022737"/>
    </source>
</evidence>
<dbReference type="AlphaFoldDB" id="A0A8J5XZU1"/>
<feature type="compositionally biased region" description="Gly residues" evidence="4">
    <location>
        <begin position="217"/>
        <end position="228"/>
    </location>
</feature>
<keyword evidence="1 3" id="KW-0853">WD repeat</keyword>
<feature type="region of interest" description="Disordered" evidence="4">
    <location>
        <begin position="21"/>
        <end position="58"/>
    </location>
</feature>
<feature type="compositionally biased region" description="Basic and acidic residues" evidence="4">
    <location>
        <begin position="133"/>
        <end position="144"/>
    </location>
</feature>
<feature type="repeat" description="WD" evidence="3">
    <location>
        <begin position="641"/>
        <end position="679"/>
    </location>
</feature>
<dbReference type="InterPro" id="IPR019775">
    <property type="entry name" value="WD40_repeat_CS"/>
</dbReference>